<evidence type="ECO:0000313" key="2">
    <source>
        <dbReference type="Proteomes" id="UP000478064"/>
    </source>
</evidence>
<dbReference type="EMBL" id="WIVU01000068">
    <property type="protein sequence ID" value="MQU08612.1"/>
    <property type="molecule type" value="Genomic_DNA"/>
</dbReference>
<name>A0A6L5HYZ8_9PSED</name>
<gene>
    <name evidence="1" type="ORF">GHO27_23410</name>
</gene>
<organism evidence="1 2">
    <name type="scientific">Pseudomonas helleri</name>
    <dbReference type="NCBI Taxonomy" id="1608996"/>
    <lineage>
        <taxon>Bacteria</taxon>
        <taxon>Pseudomonadati</taxon>
        <taxon>Pseudomonadota</taxon>
        <taxon>Gammaproteobacteria</taxon>
        <taxon>Pseudomonadales</taxon>
        <taxon>Pseudomonadaceae</taxon>
        <taxon>Pseudomonas</taxon>
    </lineage>
</organism>
<sequence length="121" mass="13358">MAHRLDGDKLPDSLNFKENPRMRPLSIAIFSCLFLLSQAAQSAGDSCKKVSELAHDAMKARQAGDLLQDSIESVGDGSDFAQKVIMMAYEKPISQDAKGKEEAVKEFQNEAYRVCFNATKN</sequence>
<dbReference type="RefSeq" id="WP_153375430.1">
    <property type="nucleotide sequence ID" value="NZ_WIVU01000068.1"/>
</dbReference>
<protein>
    <submittedName>
        <fullName evidence="1">Uncharacterized protein</fullName>
    </submittedName>
</protein>
<reference evidence="1 2" key="1">
    <citation type="submission" date="2019-10" db="EMBL/GenBank/DDBJ databases">
        <title>Evaluation of single-gene subtyping targets for Pseudomonas.</title>
        <authorList>
            <person name="Reichler S.J."/>
            <person name="Orsi R.H."/>
            <person name="Wiedmann M."/>
            <person name="Martin N.H."/>
            <person name="Murphy S.I."/>
        </authorList>
    </citation>
    <scope>NUCLEOTIDE SEQUENCE [LARGE SCALE GENOMIC DNA]</scope>
    <source>
        <strain evidence="1 2">FSL R10-1637</strain>
    </source>
</reference>
<evidence type="ECO:0000313" key="1">
    <source>
        <dbReference type="EMBL" id="MQU08612.1"/>
    </source>
</evidence>
<proteinExistence type="predicted"/>
<accession>A0A6L5HYZ8</accession>
<dbReference type="Proteomes" id="UP000478064">
    <property type="component" value="Unassembled WGS sequence"/>
</dbReference>
<dbReference type="AlphaFoldDB" id="A0A6L5HYZ8"/>
<comment type="caution">
    <text evidence="1">The sequence shown here is derived from an EMBL/GenBank/DDBJ whole genome shotgun (WGS) entry which is preliminary data.</text>
</comment>